<organism evidence="2 3">
    <name type="scientific">Paramecium primaurelia</name>
    <dbReference type="NCBI Taxonomy" id="5886"/>
    <lineage>
        <taxon>Eukaryota</taxon>
        <taxon>Sar</taxon>
        <taxon>Alveolata</taxon>
        <taxon>Ciliophora</taxon>
        <taxon>Intramacronucleata</taxon>
        <taxon>Oligohymenophorea</taxon>
        <taxon>Peniculida</taxon>
        <taxon>Parameciidae</taxon>
        <taxon>Paramecium</taxon>
    </lineage>
</organism>
<dbReference type="Proteomes" id="UP000688137">
    <property type="component" value="Unassembled WGS sequence"/>
</dbReference>
<accession>A0A8S1LD29</accession>
<protein>
    <recommendedName>
        <fullName evidence="1">Lsm14-like N-terminal domain-containing protein</fullName>
    </recommendedName>
</protein>
<dbReference type="EMBL" id="CAJJDM010000036">
    <property type="protein sequence ID" value="CAD8065457.1"/>
    <property type="molecule type" value="Genomic_DNA"/>
</dbReference>
<dbReference type="InterPro" id="IPR025609">
    <property type="entry name" value="Lsm14-like_N"/>
</dbReference>
<keyword evidence="3" id="KW-1185">Reference proteome</keyword>
<name>A0A8S1LD29_PARPR</name>
<dbReference type="Pfam" id="PF12701">
    <property type="entry name" value="LSM14"/>
    <property type="match status" value="1"/>
</dbReference>
<reference evidence="2" key="1">
    <citation type="submission" date="2021-01" db="EMBL/GenBank/DDBJ databases">
        <authorList>
            <consortium name="Genoscope - CEA"/>
            <person name="William W."/>
        </authorList>
    </citation>
    <scope>NUCLEOTIDE SEQUENCE</scope>
</reference>
<feature type="domain" description="Lsm14-like N-terminal" evidence="1">
    <location>
        <begin position="3"/>
        <end position="55"/>
    </location>
</feature>
<dbReference type="OMA" id="PYTKFPI"/>
<sequence length="179" mass="20998">MITINIETPNHSRYQGLLHKIDTTENTILLHSVINYGKAKRPIKQIISDTEKHNYFVQFPLEFVKPDTVITTNDGKSYKAKLSKIDPYTKFPIFQNIQLICKQCEEGEKKSFDFKSHRVISINKKQQIKMKQSLHFQNKSVDLKSSYPPCITNNYRQMAKFKELTEQIGYRPKLKCKNL</sequence>
<comment type="caution">
    <text evidence="2">The sequence shown here is derived from an EMBL/GenBank/DDBJ whole genome shotgun (WGS) entry which is preliminary data.</text>
</comment>
<evidence type="ECO:0000313" key="2">
    <source>
        <dbReference type="EMBL" id="CAD8065457.1"/>
    </source>
</evidence>
<gene>
    <name evidence="2" type="ORF">PPRIM_AZ9-3.1.T0370281</name>
</gene>
<evidence type="ECO:0000313" key="3">
    <source>
        <dbReference type="Proteomes" id="UP000688137"/>
    </source>
</evidence>
<dbReference type="AlphaFoldDB" id="A0A8S1LD29"/>
<proteinExistence type="predicted"/>
<evidence type="ECO:0000259" key="1">
    <source>
        <dbReference type="Pfam" id="PF12701"/>
    </source>
</evidence>